<dbReference type="InterPro" id="IPR010261">
    <property type="entry name" value="Tir_chaperone"/>
</dbReference>
<keyword evidence="2" id="KW-1185">Reference proteome</keyword>
<dbReference type="RefSeq" id="WP_284101660.1">
    <property type="nucleotide sequence ID" value="NZ_JARRAF010000018.1"/>
</dbReference>
<protein>
    <submittedName>
        <fullName evidence="1">Type III secretion system chaperone</fullName>
    </submittedName>
</protein>
<proteinExistence type="predicted"/>
<dbReference type="Pfam" id="PF05932">
    <property type="entry name" value="CesT"/>
    <property type="match status" value="1"/>
</dbReference>
<organism evidence="1 2">
    <name type="scientific">Parachitinimonas caeni</name>
    <dbReference type="NCBI Taxonomy" id="3031301"/>
    <lineage>
        <taxon>Bacteria</taxon>
        <taxon>Pseudomonadati</taxon>
        <taxon>Pseudomonadota</taxon>
        <taxon>Betaproteobacteria</taxon>
        <taxon>Neisseriales</taxon>
        <taxon>Chitinibacteraceae</taxon>
        <taxon>Parachitinimonas</taxon>
    </lineage>
</organism>
<evidence type="ECO:0000313" key="1">
    <source>
        <dbReference type="EMBL" id="MDK2125350.1"/>
    </source>
</evidence>
<dbReference type="SUPFAM" id="SSF69635">
    <property type="entry name" value="Type III secretory system chaperone-like"/>
    <property type="match status" value="1"/>
</dbReference>
<sequence>MNNPILASLLMVYASQNGMGEPAFQESGSVILEIESGAPVHIETDMDATTLFISSPIGRTPGGPERLAYLESLFRAQAFGIATADCYFFVHPEQMQTFLFKRINVATATPESVADAIDQFLQNLAIWRKASEEGRIIENEIPITPPSTIHNTMPGLFA</sequence>
<dbReference type="EMBL" id="JARRAF010000018">
    <property type="protein sequence ID" value="MDK2125350.1"/>
    <property type="molecule type" value="Genomic_DNA"/>
</dbReference>
<comment type="caution">
    <text evidence="1">The sequence shown here is derived from an EMBL/GenBank/DDBJ whole genome shotgun (WGS) entry which is preliminary data.</text>
</comment>
<gene>
    <name evidence="1" type="ORF">PZA18_14940</name>
</gene>
<dbReference type="Proteomes" id="UP001172778">
    <property type="component" value="Unassembled WGS sequence"/>
</dbReference>
<evidence type="ECO:0000313" key="2">
    <source>
        <dbReference type="Proteomes" id="UP001172778"/>
    </source>
</evidence>
<reference evidence="1" key="1">
    <citation type="submission" date="2023-03" db="EMBL/GenBank/DDBJ databases">
        <title>Chitinimonas shenzhenensis gen. nov., sp. nov., a novel member of family Burkholderiaceae isolated from activated sludge collected in Shen Zhen, China.</title>
        <authorList>
            <person name="Wang X."/>
        </authorList>
    </citation>
    <scope>NUCLEOTIDE SEQUENCE</scope>
    <source>
        <strain evidence="1">DQS-5</strain>
    </source>
</reference>
<accession>A0ABT7E1Q9</accession>
<name>A0ABT7E1Q9_9NEIS</name>
<dbReference type="CDD" id="cd16364">
    <property type="entry name" value="T3SC_I-like"/>
    <property type="match status" value="1"/>
</dbReference>
<dbReference type="Gene3D" id="3.30.1460.10">
    <property type="match status" value="1"/>
</dbReference>